<sequence>MASLKFACVVAVICMVVVITAPMTNAITCGEVARSLSPCINYLRSRRGGSPEAECCRGVTSLNRAASNTADRRTACNCLKSVAASISGLNANNAASLPGRCRVRVPYRISTSTNCNSVHSIAGSGNESCMDPGRKKWKGNFSIAQYYISFCHCRVIINKSKGDDW</sequence>
<evidence type="ECO:0000256" key="2">
    <source>
        <dbReference type="ARBA" id="ARBA00023157"/>
    </source>
</evidence>
<keyword evidence="4" id="KW-0732">Signal</keyword>
<reference evidence="6 7" key="1">
    <citation type="submission" date="2018-09" db="EMBL/GenBank/DDBJ databases">
        <title>A high-quality reference genome of wild soybean provides a powerful tool to mine soybean genomes.</title>
        <authorList>
            <person name="Xie M."/>
            <person name="Chung C.Y.L."/>
            <person name="Li M.-W."/>
            <person name="Wong F.-L."/>
            <person name="Chan T.-F."/>
            <person name="Lam H.-M."/>
        </authorList>
    </citation>
    <scope>NUCLEOTIDE SEQUENCE [LARGE SCALE GENOMIC DNA]</scope>
    <source>
        <strain evidence="7">cv. W05</strain>
        <tissue evidence="6">Hypocotyl of etiolated seedlings</tissue>
    </source>
</reference>
<dbReference type="Pfam" id="PF00234">
    <property type="entry name" value="Tryp_alpha_amyl"/>
    <property type="match status" value="1"/>
</dbReference>
<keyword evidence="7" id="KW-1185">Reference proteome</keyword>
<evidence type="ECO:0000313" key="7">
    <source>
        <dbReference type="Proteomes" id="UP000289340"/>
    </source>
</evidence>
<keyword evidence="3" id="KW-0446">Lipid-binding</keyword>
<dbReference type="SMART" id="SM00499">
    <property type="entry name" value="AAI"/>
    <property type="match status" value="1"/>
</dbReference>
<dbReference type="InterPro" id="IPR000528">
    <property type="entry name" value="Plant_nsLTP"/>
</dbReference>
<gene>
    <name evidence="6" type="ORF">D0Y65_001383</name>
</gene>
<comment type="caution">
    <text evidence="6">The sequence shown here is derived from an EMBL/GenBank/DDBJ whole genome shotgun (WGS) entry which is preliminary data.</text>
</comment>
<feature type="signal peptide" evidence="4">
    <location>
        <begin position="1"/>
        <end position="26"/>
    </location>
</feature>
<evidence type="ECO:0000313" key="6">
    <source>
        <dbReference type="EMBL" id="RZC29762.1"/>
    </source>
</evidence>
<evidence type="ECO:0000256" key="1">
    <source>
        <dbReference type="ARBA" id="ARBA00009748"/>
    </source>
</evidence>
<dbReference type="Proteomes" id="UP000289340">
    <property type="component" value="Chromosome 1"/>
</dbReference>
<dbReference type="InterPro" id="IPR016140">
    <property type="entry name" value="Bifunc_inhib/LTP/seed_store"/>
</dbReference>
<dbReference type="PRINTS" id="PR00382">
    <property type="entry name" value="LIPIDTRNSFER"/>
</dbReference>
<dbReference type="AlphaFoldDB" id="A0A445M2C6"/>
<dbReference type="EMBL" id="QZWG01000001">
    <property type="protein sequence ID" value="RZC29762.1"/>
    <property type="molecule type" value="Genomic_DNA"/>
</dbReference>
<comment type="similarity">
    <text evidence="1 3">Belongs to the plant LTP family.</text>
</comment>
<dbReference type="SUPFAM" id="SSF47699">
    <property type="entry name" value="Bifunctional inhibitor/lipid-transfer protein/seed storage 2S albumin"/>
    <property type="match status" value="1"/>
</dbReference>
<dbReference type="GO" id="GO:0008289">
    <property type="term" value="F:lipid binding"/>
    <property type="evidence" value="ECO:0007669"/>
    <property type="project" value="UniProtKB-KW"/>
</dbReference>
<comment type="function">
    <text evidence="3">Plant non-specific lipid-transfer proteins transfer phospholipids as well as galactolipids across membranes. May play a role in wax or cutin deposition in the cell walls of expanding epidermal cells and certain secretory tissues.</text>
</comment>
<dbReference type="InterPro" id="IPR036312">
    <property type="entry name" value="Bifun_inhib/LTP/seed_sf"/>
</dbReference>
<dbReference type="PROSITE" id="PS00597">
    <property type="entry name" value="PLANT_LTP"/>
    <property type="match status" value="1"/>
</dbReference>
<keyword evidence="3" id="KW-0813">Transport</keyword>
<keyword evidence="2" id="KW-1015">Disulfide bond</keyword>
<organism evidence="6 7">
    <name type="scientific">Glycine soja</name>
    <name type="common">Wild soybean</name>
    <dbReference type="NCBI Taxonomy" id="3848"/>
    <lineage>
        <taxon>Eukaryota</taxon>
        <taxon>Viridiplantae</taxon>
        <taxon>Streptophyta</taxon>
        <taxon>Embryophyta</taxon>
        <taxon>Tracheophyta</taxon>
        <taxon>Spermatophyta</taxon>
        <taxon>Magnoliopsida</taxon>
        <taxon>eudicotyledons</taxon>
        <taxon>Gunneridae</taxon>
        <taxon>Pentapetalae</taxon>
        <taxon>rosids</taxon>
        <taxon>fabids</taxon>
        <taxon>Fabales</taxon>
        <taxon>Fabaceae</taxon>
        <taxon>Papilionoideae</taxon>
        <taxon>50 kb inversion clade</taxon>
        <taxon>NPAAA clade</taxon>
        <taxon>indigoferoid/millettioid clade</taxon>
        <taxon>Phaseoleae</taxon>
        <taxon>Glycine</taxon>
        <taxon>Glycine subgen. Soja</taxon>
    </lineage>
</organism>
<proteinExistence type="inferred from homology"/>
<evidence type="ECO:0000256" key="3">
    <source>
        <dbReference type="RuleBase" id="RU000628"/>
    </source>
</evidence>
<dbReference type="GO" id="GO:0006869">
    <property type="term" value="P:lipid transport"/>
    <property type="evidence" value="ECO:0007669"/>
    <property type="project" value="InterPro"/>
</dbReference>
<dbReference type="PANTHER" id="PTHR33076">
    <property type="entry name" value="NON-SPECIFIC LIPID-TRANSFER PROTEIN 2-RELATED"/>
    <property type="match status" value="1"/>
</dbReference>
<feature type="domain" description="Bifunctional inhibitor/plant lipid transfer protein/seed storage helical" evidence="5">
    <location>
        <begin position="29"/>
        <end position="115"/>
    </location>
</feature>
<accession>A0A445M2C6</accession>
<dbReference type="CDD" id="cd01960">
    <property type="entry name" value="nsLTP1"/>
    <property type="match status" value="1"/>
</dbReference>
<name>A0A445M2C6_GLYSO</name>
<feature type="chain" id="PRO_5019524263" description="Non-specific lipid-transfer protein" evidence="4">
    <location>
        <begin position="27"/>
        <end position="165"/>
    </location>
</feature>
<protein>
    <recommendedName>
        <fullName evidence="3">Non-specific lipid-transfer protein</fullName>
    </recommendedName>
</protein>
<evidence type="ECO:0000256" key="4">
    <source>
        <dbReference type="SAM" id="SignalP"/>
    </source>
</evidence>
<dbReference type="Gene3D" id="1.10.110.10">
    <property type="entry name" value="Plant lipid-transfer and hydrophobic proteins"/>
    <property type="match status" value="1"/>
</dbReference>
<evidence type="ECO:0000259" key="5">
    <source>
        <dbReference type="SMART" id="SM00499"/>
    </source>
</evidence>